<accession>A0A6C0DTY5</accession>
<organism evidence="1">
    <name type="scientific">viral metagenome</name>
    <dbReference type="NCBI Taxonomy" id="1070528"/>
    <lineage>
        <taxon>unclassified sequences</taxon>
        <taxon>metagenomes</taxon>
        <taxon>organismal metagenomes</taxon>
    </lineage>
</organism>
<dbReference type="EMBL" id="MN739668">
    <property type="protein sequence ID" value="QHT19693.1"/>
    <property type="molecule type" value="Genomic_DNA"/>
</dbReference>
<dbReference type="SUPFAM" id="SSF56784">
    <property type="entry name" value="HAD-like"/>
    <property type="match status" value="1"/>
</dbReference>
<dbReference type="InterPro" id="IPR036412">
    <property type="entry name" value="HAD-like_sf"/>
</dbReference>
<evidence type="ECO:0000313" key="1">
    <source>
        <dbReference type="EMBL" id="QHT19693.1"/>
    </source>
</evidence>
<reference evidence="1" key="1">
    <citation type="journal article" date="2020" name="Nature">
        <title>Giant virus diversity and host interactions through global metagenomics.</title>
        <authorList>
            <person name="Schulz F."/>
            <person name="Roux S."/>
            <person name="Paez-Espino D."/>
            <person name="Jungbluth S."/>
            <person name="Walsh D.A."/>
            <person name="Denef V.J."/>
            <person name="McMahon K.D."/>
            <person name="Konstantinidis K.T."/>
            <person name="Eloe-Fadrosh E.A."/>
            <person name="Kyrpides N.C."/>
            <person name="Woyke T."/>
        </authorList>
    </citation>
    <scope>NUCLEOTIDE SEQUENCE</scope>
    <source>
        <strain evidence="1">GVMAG-M-3300023174-5</strain>
    </source>
</reference>
<sequence length="275" mass="32859">MKPIKIVVFDLDETLGYFVELSIFWESLNSYIKNEKINYELDQNDFNEVLDLFEEFIRPNIISVLNYLKYKKQTKVCNSVLIYTNNQGTKDWALRIQKFFEIKINFPLFDQIIGAFKINGKKYELCRTTHEKTIHDLLKCSKLPANTEVCFLDDVLYPEMSGKNIYYIKVNPYTYNIPFDTMIQRFLTSEIGKKIITDKKNFTSYMSTYMSQYAYTYVKKSADEYEIDKIITKKTMFHLQTFFNKHWKDSDINKNYTSKKKLHTRSKTLKLRNVL</sequence>
<proteinExistence type="predicted"/>
<dbReference type="AlphaFoldDB" id="A0A6C0DTY5"/>
<name>A0A6C0DTY5_9ZZZZ</name>
<protein>
    <submittedName>
        <fullName evidence="1">Uncharacterized protein</fullName>
    </submittedName>
</protein>